<accession>C5B7U7</accession>
<organism evidence="1 2">
    <name type="scientific">Edwardsiella ictaluri (strain 93-146)</name>
    <dbReference type="NCBI Taxonomy" id="634503"/>
    <lineage>
        <taxon>Bacteria</taxon>
        <taxon>Pseudomonadati</taxon>
        <taxon>Pseudomonadota</taxon>
        <taxon>Gammaproteobacteria</taxon>
        <taxon>Enterobacterales</taxon>
        <taxon>Hafniaceae</taxon>
        <taxon>Edwardsiella</taxon>
    </lineage>
</organism>
<reference evidence="1 2" key="2">
    <citation type="journal article" date="2012" name="J. Bacteriol.">
        <title>Genome Sequence of Edwardsiella ictaluri 93-146, a Strain Associated with a Natural Channel Catfish Outbreak of Enteric Septicemia of Catfish.</title>
        <authorList>
            <person name="Williams M.L."/>
            <person name="Gillaspy A.F."/>
            <person name="Dyer D.W."/>
            <person name="Thune R.L."/>
            <person name="Waldbieser G.C."/>
            <person name="Schuster S.C."/>
            <person name="Gipson J."/>
            <person name="Zaitshik J."/>
            <person name="Landry C."/>
            <person name="Banes M.M."/>
            <person name="Lawrence M.L."/>
        </authorList>
    </citation>
    <scope>NUCLEOTIDE SEQUENCE [LARGE SCALE GENOMIC DNA]</scope>
    <source>
        <strain evidence="1 2">93-146</strain>
    </source>
</reference>
<evidence type="ECO:0000313" key="1">
    <source>
        <dbReference type="EMBL" id="ACR68093.1"/>
    </source>
</evidence>
<proteinExistence type="predicted"/>
<name>C5B7U7_EDWI9</name>
<sequence length="40" mass="4910">MNLKNFIKNRKGKFLVTKRLSGYLFKESFLNYITNCFIRY</sequence>
<dbReference type="EMBL" id="CP001600">
    <property type="protein sequence ID" value="ACR68093.1"/>
    <property type="molecule type" value="Genomic_DNA"/>
</dbReference>
<dbReference type="KEGG" id="eic:NT01EI_0878"/>
<evidence type="ECO:0000313" key="2">
    <source>
        <dbReference type="Proteomes" id="UP000001485"/>
    </source>
</evidence>
<protein>
    <submittedName>
        <fullName evidence="1">Uncharacterized protein</fullName>
    </submittedName>
</protein>
<dbReference type="Proteomes" id="UP000001485">
    <property type="component" value="Chromosome"/>
</dbReference>
<dbReference type="HOGENOM" id="CLU_3288706_0_0_6"/>
<dbReference type="AlphaFoldDB" id="C5B7U7"/>
<reference evidence="2" key="1">
    <citation type="submission" date="2009-03" db="EMBL/GenBank/DDBJ databases">
        <title>Complete genome sequence of Edwardsiella ictaluri 93-146.</title>
        <authorList>
            <person name="Williams M.L."/>
            <person name="Gillaspy A.F."/>
            <person name="Dyer D.W."/>
            <person name="Thune R.L."/>
            <person name="Waldbieser G.C."/>
            <person name="Schuster S.C."/>
            <person name="Gipson J."/>
            <person name="Zaitshik J."/>
            <person name="Landry C."/>
            <person name="Lawrence M.L."/>
        </authorList>
    </citation>
    <scope>NUCLEOTIDE SEQUENCE [LARGE SCALE GENOMIC DNA]</scope>
    <source>
        <strain evidence="2">93-146</strain>
    </source>
</reference>
<gene>
    <name evidence="1" type="ordered locus">NT01EI_0878</name>
</gene>